<sequence>MDLAPLSGFRILDLSDGVAGQFAARILADLGAEVLLAEPPSGSRVRTLPPRSAVGDSALFWHLNTGKTAIAAGEIRRLAGASDAAIVDGSTDAQLLAMLGEEPGLVLCRVTDFGEGPYAGWLGSEMIHQALSGLMFMTGRGDREPLYGSGHRAYYSAGAAAAAATLAALLVQRRSGVGQRVELSVHEVAAAMSQNLVTQYSYNGSYPTRHKYAGACDIFACQDGWAVLFCPPGRWTKLCQELGVPGLGGDPRFATHAQLVERWEDAAAGLAPVLKDRYVGDVLAAAKRARVMAAPVMSLADVRACEHLAARDFWRSVDHDGRERAVLGPLFRMSATPPSGPRPAPDRGRADRALPLAGVRVLELTTAWAGPMAARILAAFGADVIKVEAATALDSWRGPAAGGEPNRYPDLDPGTRPVNRNSWFNTQNHGKRSLALDLKSRAAAPILARLAAGADVVLSNYATGVLSRLGLGYPQARRLREDIIVVEMPSTGAGGPLTDFLGVGPTMEALAGMTWLNGYGDGVPVRTGPAYADPIGALTGVCAVLGALHARERTGHGQYVEFAQREGLLHWIGEFLLADPAADFSPHGNRSRHAAPHDVYRCAGADRWLAIAVLADSQWPALCTAIGRPDLASDPGLSTVDGRLRRGREIDSALTAWTVKYDNVTAAGILQRAGVPAAPVLSGRDLHDDPQLAATGLHVEVSHPEAGSHRYQGLPFRFSETPARYGAPAPCLGQHTEQILREVGLGDDEIGALVRDGAATVWQPS</sequence>
<accession>A0A6N7YQ69</accession>
<dbReference type="AlphaFoldDB" id="A0A6N7YQ69"/>
<dbReference type="RefSeq" id="WP_154757359.1">
    <property type="nucleotide sequence ID" value="NZ_WMBA01000018.1"/>
</dbReference>
<evidence type="ECO:0000256" key="2">
    <source>
        <dbReference type="SAM" id="MobiDB-lite"/>
    </source>
</evidence>
<dbReference type="InterPro" id="IPR023606">
    <property type="entry name" value="CoA-Trfase_III_dom_1_sf"/>
</dbReference>
<dbReference type="GO" id="GO:0008410">
    <property type="term" value="F:CoA-transferase activity"/>
    <property type="evidence" value="ECO:0007669"/>
    <property type="project" value="TreeGrafter"/>
</dbReference>
<organism evidence="3 4">
    <name type="scientific">Amycolatopsis pithecellobii</name>
    <dbReference type="NCBI Taxonomy" id="664692"/>
    <lineage>
        <taxon>Bacteria</taxon>
        <taxon>Bacillati</taxon>
        <taxon>Actinomycetota</taxon>
        <taxon>Actinomycetes</taxon>
        <taxon>Pseudonocardiales</taxon>
        <taxon>Pseudonocardiaceae</taxon>
        <taxon>Amycolatopsis</taxon>
    </lineage>
</organism>
<dbReference type="Proteomes" id="UP000440096">
    <property type="component" value="Unassembled WGS sequence"/>
</dbReference>
<dbReference type="EMBL" id="WMBA01000018">
    <property type="protein sequence ID" value="MTD55157.1"/>
    <property type="molecule type" value="Genomic_DNA"/>
</dbReference>
<dbReference type="PANTHER" id="PTHR48207">
    <property type="entry name" value="SUCCINATE--HYDROXYMETHYLGLUTARATE COA-TRANSFERASE"/>
    <property type="match status" value="1"/>
</dbReference>
<dbReference type="SUPFAM" id="SSF89796">
    <property type="entry name" value="CoA-transferase family III (CaiB/BaiF)"/>
    <property type="match status" value="2"/>
</dbReference>
<dbReference type="Gene3D" id="3.30.1540.10">
    <property type="entry name" value="formyl-coa transferase, domain 3"/>
    <property type="match status" value="2"/>
</dbReference>
<proteinExistence type="predicted"/>
<dbReference type="InterPro" id="IPR050483">
    <property type="entry name" value="CoA-transferase_III_domain"/>
</dbReference>
<dbReference type="InterPro" id="IPR044855">
    <property type="entry name" value="CoA-Trfase_III_dom3_sf"/>
</dbReference>
<name>A0A6N7YQ69_9PSEU</name>
<comment type="caution">
    <text evidence="3">The sequence shown here is derived from an EMBL/GenBank/DDBJ whole genome shotgun (WGS) entry which is preliminary data.</text>
</comment>
<dbReference type="Gene3D" id="3.40.50.10540">
    <property type="entry name" value="Crotonobetainyl-coa:carnitine coa-transferase, domain 1"/>
    <property type="match status" value="2"/>
</dbReference>
<evidence type="ECO:0000313" key="3">
    <source>
        <dbReference type="EMBL" id="MTD55157.1"/>
    </source>
</evidence>
<dbReference type="OrthoDB" id="9797653at2"/>
<feature type="region of interest" description="Disordered" evidence="2">
    <location>
        <begin position="396"/>
        <end position="421"/>
    </location>
</feature>
<dbReference type="PANTHER" id="PTHR48207:SF3">
    <property type="entry name" value="SUCCINATE--HYDROXYMETHYLGLUTARATE COA-TRANSFERASE"/>
    <property type="match status" value="1"/>
</dbReference>
<dbReference type="InterPro" id="IPR003673">
    <property type="entry name" value="CoA-Trfase_fam_III"/>
</dbReference>
<protein>
    <recommendedName>
        <fullName evidence="5">CoA transferase</fullName>
    </recommendedName>
</protein>
<dbReference type="Pfam" id="PF02515">
    <property type="entry name" value="CoA_transf_3"/>
    <property type="match status" value="2"/>
</dbReference>
<keyword evidence="1" id="KW-0808">Transferase</keyword>
<evidence type="ECO:0008006" key="5">
    <source>
        <dbReference type="Google" id="ProtNLM"/>
    </source>
</evidence>
<evidence type="ECO:0000313" key="4">
    <source>
        <dbReference type="Proteomes" id="UP000440096"/>
    </source>
</evidence>
<evidence type="ECO:0000256" key="1">
    <source>
        <dbReference type="ARBA" id="ARBA00022679"/>
    </source>
</evidence>
<keyword evidence="4" id="KW-1185">Reference proteome</keyword>
<reference evidence="3 4" key="1">
    <citation type="submission" date="2019-11" db="EMBL/GenBank/DDBJ databases">
        <title>Draft genome of Amycolatopsis RM579.</title>
        <authorList>
            <person name="Duangmal K."/>
            <person name="Mingma R."/>
        </authorList>
    </citation>
    <scope>NUCLEOTIDE SEQUENCE [LARGE SCALE GENOMIC DNA]</scope>
    <source>
        <strain evidence="3 4">RM579</strain>
    </source>
</reference>
<gene>
    <name evidence="3" type="ORF">GKO32_14365</name>
</gene>